<dbReference type="PANTHER" id="PTHR45913:SF19">
    <property type="entry name" value="LOW QUALITY PROTEIN: ZINC FINGER BED DOMAIN-CONTAINING PROTEIN 5-LIKE"/>
    <property type="match status" value="1"/>
</dbReference>
<accession>A0A653CTC9</accession>
<dbReference type="Proteomes" id="UP000410492">
    <property type="component" value="Unassembled WGS sequence"/>
</dbReference>
<organism evidence="1 2">
    <name type="scientific">Callosobruchus maculatus</name>
    <name type="common">Southern cowpea weevil</name>
    <name type="synonym">Pulse bruchid</name>
    <dbReference type="NCBI Taxonomy" id="64391"/>
    <lineage>
        <taxon>Eukaryota</taxon>
        <taxon>Metazoa</taxon>
        <taxon>Ecdysozoa</taxon>
        <taxon>Arthropoda</taxon>
        <taxon>Hexapoda</taxon>
        <taxon>Insecta</taxon>
        <taxon>Pterygota</taxon>
        <taxon>Neoptera</taxon>
        <taxon>Endopterygota</taxon>
        <taxon>Coleoptera</taxon>
        <taxon>Polyphaga</taxon>
        <taxon>Cucujiformia</taxon>
        <taxon>Chrysomeloidea</taxon>
        <taxon>Chrysomelidae</taxon>
        <taxon>Bruchinae</taxon>
        <taxon>Bruchini</taxon>
        <taxon>Callosobruchus</taxon>
    </lineage>
</organism>
<dbReference type="OrthoDB" id="10062525at2759"/>
<reference evidence="1 2" key="1">
    <citation type="submission" date="2019-01" db="EMBL/GenBank/DDBJ databases">
        <authorList>
            <person name="Sayadi A."/>
        </authorList>
    </citation>
    <scope>NUCLEOTIDE SEQUENCE [LARGE SCALE GENOMIC DNA]</scope>
</reference>
<proteinExistence type="predicted"/>
<protein>
    <submittedName>
        <fullName evidence="1">Uncharacterized protein</fullName>
    </submittedName>
</protein>
<sequence>MYNYNKTSNYIQTVRCSEWNRKRFKGWESVEGSGGEAAKQRGDDGLREEVQIFFTKESKELLDQFCDPEYKVVCSPYLVDFFAQINKLNLQLQGSGNLKLQGMSNEDKIRAFVAKIELWINKVEVKNLSAFETLNHIIDGPGADIKEER</sequence>
<evidence type="ECO:0000313" key="2">
    <source>
        <dbReference type="Proteomes" id="UP000410492"/>
    </source>
</evidence>
<dbReference type="EMBL" id="CAACVG010008827">
    <property type="protein sequence ID" value="VEN51181.1"/>
    <property type="molecule type" value="Genomic_DNA"/>
</dbReference>
<name>A0A653CTC9_CALMS</name>
<gene>
    <name evidence="1" type="ORF">CALMAC_LOCUS11724</name>
</gene>
<evidence type="ECO:0000313" key="1">
    <source>
        <dbReference type="EMBL" id="VEN51181.1"/>
    </source>
</evidence>
<dbReference type="AlphaFoldDB" id="A0A653CTC9"/>
<keyword evidence="2" id="KW-1185">Reference proteome</keyword>
<dbReference type="PANTHER" id="PTHR45913">
    <property type="entry name" value="EPM2A-INTERACTING PROTEIN 1"/>
    <property type="match status" value="1"/>
</dbReference>